<dbReference type="KEGG" id="bsto:C0V70_18340"/>
<reference evidence="2 3" key="1">
    <citation type="submission" date="2018-01" db="EMBL/GenBank/DDBJ databases">
        <title>Complete genome sequence of Bacteriovorax stolpii DSM12778.</title>
        <authorList>
            <person name="Tang B."/>
            <person name="Chang J."/>
        </authorList>
    </citation>
    <scope>NUCLEOTIDE SEQUENCE [LARGE SCALE GENOMIC DNA]</scope>
    <source>
        <strain evidence="2 3">DSM 12778</strain>
    </source>
</reference>
<evidence type="ECO:0000313" key="2">
    <source>
        <dbReference type="EMBL" id="AUO00028.1"/>
    </source>
</evidence>
<proteinExistence type="predicted"/>
<evidence type="ECO:0000256" key="1">
    <source>
        <dbReference type="SAM" id="MobiDB-lite"/>
    </source>
</evidence>
<dbReference type="EMBL" id="CP025704">
    <property type="protein sequence ID" value="AUO00028.1"/>
    <property type="molecule type" value="Genomic_DNA"/>
</dbReference>
<organism evidence="2 3">
    <name type="scientific">Bacteriovorax stolpii</name>
    <name type="common">Bdellovibrio stolpii</name>
    <dbReference type="NCBI Taxonomy" id="960"/>
    <lineage>
        <taxon>Bacteria</taxon>
        <taxon>Pseudomonadati</taxon>
        <taxon>Bdellovibrionota</taxon>
        <taxon>Bacteriovoracia</taxon>
        <taxon>Bacteriovoracales</taxon>
        <taxon>Bacteriovoracaceae</taxon>
        <taxon>Bacteriovorax</taxon>
    </lineage>
</organism>
<dbReference type="Proteomes" id="UP000235584">
    <property type="component" value="Chromosome"/>
</dbReference>
<evidence type="ECO:0000313" key="3">
    <source>
        <dbReference type="Proteomes" id="UP000235584"/>
    </source>
</evidence>
<feature type="compositionally biased region" description="Basic and acidic residues" evidence="1">
    <location>
        <begin position="156"/>
        <end position="171"/>
    </location>
</feature>
<evidence type="ECO:0008006" key="4">
    <source>
        <dbReference type="Google" id="ProtNLM"/>
    </source>
</evidence>
<sequence length="171" mass="19409">MSDTKINPQINRGISVNDQVKPKELNQGRTIDDRQYIPKQFKDVAASMEQQFAEMMVEQMAKTVDEADSEGGGGMAMDYYKSLQKGERAKALTEQNNLGLQDMILNQIYPKRMRNEVALRQYEAQANRIHQNLPSYKIDRKTDTIEMGKNDSTPMSDEKALSDKNESGGLQ</sequence>
<keyword evidence="3" id="KW-1185">Reference proteome</keyword>
<accession>A0A2K9NWY6</accession>
<feature type="region of interest" description="Disordered" evidence="1">
    <location>
        <begin position="141"/>
        <end position="171"/>
    </location>
</feature>
<dbReference type="AlphaFoldDB" id="A0A2K9NWY6"/>
<gene>
    <name evidence="2" type="ORF">C0V70_18340</name>
</gene>
<name>A0A2K9NWY6_BACTC</name>
<dbReference type="OrthoDB" id="5293737at2"/>
<protein>
    <recommendedName>
        <fullName evidence="4">Flagellar protein FlgJ N-terminal domain-containing protein</fullName>
    </recommendedName>
</protein>
<dbReference type="RefSeq" id="WP_102245315.1">
    <property type="nucleotide sequence ID" value="NZ_CP025704.1"/>
</dbReference>